<dbReference type="OrthoDB" id="2506968at2759"/>
<accession>A0A9P6N905</accession>
<comment type="caution">
    <text evidence="2">The sequence shown here is derived from an EMBL/GenBank/DDBJ whole genome shotgun (WGS) entry which is preliminary data.</text>
</comment>
<evidence type="ECO:0000259" key="1">
    <source>
        <dbReference type="Pfam" id="PF00173"/>
    </source>
</evidence>
<dbReference type="Proteomes" id="UP000886653">
    <property type="component" value="Unassembled WGS sequence"/>
</dbReference>
<keyword evidence="3" id="KW-1185">Reference proteome</keyword>
<feature type="domain" description="Cytochrome b5 heme-binding" evidence="1">
    <location>
        <begin position="37"/>
        <end position="102"/>
    </location>
</feature>
<dbReference type="EMBL" id="MU167383">
    <property type="protein sequence ID" value="KAG0141523.1"/>
    <property type="molecule type" value="Genomic_DNA"/>
</dbReference>
<organism evidence="2 3">
    <name type="scientific">Cronartium quercuum f. sp. fusiforme G11</name>
    <dbReference type="NCBI Taxonomy" id="708437"/>
    <lineage>
        <taxon>Eukaryota</taxon>
        <taxon>Fungi</taxon>
        <taxon>Dikarya</taxon>
        <taxon>Basidiomycota</taxon>
        <taxon>Pucciniomycotina</taxon>
        <taxon>Pucciniomycetes</taxon>
        <taxon>Pucciniales</taxon>
        <taxon>Coleosporiaceae</taxon>
        <taxon>Cronartium</taxon>
    </lineage>
</organism>
<dbReference type="InterPro" id="IPR036400">
    <property type="entry name" value="Cyt_B5-like_heme/steroid_sf"/>
</dbReference>
<name>A0A9P6N905_9BASI</name>
<dbReference type="AlphaFoldDB" id="A0A9P6N905"/>
<dbReference type="Pfam" id="PF00173">
    <property type="entry name" value="Cyt-b5"/>
    <property type="match status" value="1"/>
</dbReference>
<gene>
    <name evidence="2" type="ORF">CROQUDRAFT_51571</name>
</gene>
<reference evidence="2" key="1">
    <citation type="submission" date="2013-11" db="EMBL/GenBank/DDBJ databases">
        <title>Genome sequence of the fusiform rust pathogen reveals effectors for host alternation and coevolution with pine.</title>
        <authorList>
            <consortium name="DOE Joint Genome Institute"/>
            <person name="Smith K."/>
            <person name="Pendleton A."/>
            <person name="Kubisiak T."/>
            <person name="Anderson C."/>
            <person name="Salamov A."/>
            <person name="Aerts A."/>
            <person name="Riley R."/>
            <person name="Clum A."/>
            <person name="Lindquist E."/>
            <person name="Ence D."/>
            <person name="Campbell M."/>
            <person name="Kronenberg Z."/>
            <person name="Feau N."/>
            <person name="Dhillon B."/>
            <person name="Hamelin R."/>
            <person name="Burleigh J."/>
            <person name="Smith J."/>
            <person name="Yandell M."/>
            <person name="Nelson C."/>
            <person name="Grigoriev I."/>
            <person name="Davis J."/>
        </authorList>
    </citation>
    <scope>NUCLEOTIDE SEQUENCE</scope>
    <source>
        <strain evidence="2">G11</strain>
    </source>
</reference>
<dbReference type="InterPro" id="IPR001199">
    <property type="entry name" value="Cyt_B5-like_heme/steroid-bd"/>
</dbReference>
<dbReference type="Gene3D" id="3.10.120.10">
    <property type="entry name" value="Cytochrome b5-like heme/steroid binding domain"/>
    <property type="match status" value="1"/>
</dbReference>
<proteinExistence type="predicted"/>
<dbReference type="SUPFAM" id="SSF55856">
    <property type="entry name" value="Cytochrome b5-like heme/steroid binding domain"/>
    <property type="match status" value="1"/>
</dbReference>
<evidence type="ECO:0000313" key="3">
    <source>
        <dbReference type="Proteomes" id="UP000886653"/>
    </source>
</evidence>
<protein>
    <recommendedName>
        <fullName evidence="1">Cytochrome b5 heme-binding domain-containing protein</fullName>
    </recommendedName>
</protein>
<sequence>MPLRTLTLQNYSSARAHQPSMVMNYTRTHLIELNGRSDDSCLVVISGKVYDLTLWLDEQEDSLGADELRTLAGTDPVDAGRTLANRLGRNVEARIAECRIGDFDPFELAPESAPPACVDPGGHSALSTLSSTQEWMTGHQHESVYSDPHSVSLGVCKQSSSNTLTYHGAQAPTIPALAHPPQRPSHLARALALVEHHKQLVIEAETKVGTAHVSLAEAFEGLAEAEKKRDHLVMLACEGFRPTLPEWEEVAEEDMV</sequence>
<evidence type="ECO:0000313" key="2">
    <source>
        <dbReference type="EMBL" id="KAG0141523.1"/>
    </source>
</evidence>